<evidence type="ECO:0000256" key="8">
    <source>
        <dbReference type="SAM" id="Phobius"/>
    </source>
</evidence>
<sequence>MRGILEERQTRSYLAFILLLAAAMVAASCLLGWRQTDRMRALYFQWEGRVSSGLLGEGVEPAVIARAFAGTEVTAEGERFLLQAGYTEEITPLWLLPDLYEAGMRQVGGQAAVFGGLSLLLLMGTLLFLGRRQRLYERAAEVMGEYAGGNFSRHLPRNERGTLFQMFASAEQLATALQARSQARQAEKEMMKETLSDISHQLKTPLSALFMYMEIMEGEPEEPSVVREFSGKALKALERIQELIQTLLKVARLDAGAVAFEKEDWPVGRLAGEAAEQLLDRARKEEKQLLLQGEERSHLVCDRSWMREALSNLIKNALDHTDPGGVIRVRWEESPAMLRIFVEDNGHGIPPEDIHFIFRRFYRSSRSSDREGCGLGLPLAKSVIEGQGGVIQVESRPGRGSRFIISFPGFGTEAASGGQVTKL</sequence>
<dbReference type="InterPro" id="IPR004358">
    <property type="entry name" value="Sig_transdc_His_kin-like_C"/>
</dbReference>
<accession>A0ABR9RGD6</accession>
<evidence type="ECO:0000256" key="2">
    <source>
        <dbReference type="ARBA" id="ARBA00004370"/>
    </source>
</evidence>
<dbReference type="SUPFAM" id="SSF47384">
    <property type="entry name" value="Homodimeric domain of signal transducing histidine kinase"/>
    <property type="match status" value="1"/>
</dbReference>
<evidence type="ECO:0000256" key="4">
    <source>
        <dbReference type="ARBA" id="ARBA00022553"/>
    </source>
</evidence>
<dbReference type="SMART" id="SM00387">
    <property type="entry name" value="HATPase_c"/>
    <property type="match status" value="1"/>
</dbReference>
<dbReference type="SMART" id="SM00388">
    <property type="entry name" value="HisKA"/>
    <property type="match status" value="1"/>
</dbReference>
<protein>
    <recommendedName>
        <fullName evidence="3">histidine kinase</fullName>
        <ecNumber evidence="3">2.7.13.3</ecNumber>
    </recommendedName>
</protein>
<dbReference type="CDD" id="cd00082">
    <property type="entry name" value="HisKA"/>
    <property type="match status" value="1"/>
</dbReference>
<evidence type="ECO:0000313" key="10">
    <source>
        <dbReference type="EMBL" id="MBE5061712.1"/>
    </source>
</evidence>
<dbReference type="Gene3D" id="3.30.565.10">
    <property type="entry name" value="Histidine kinase-like ATPase, C-terminal domain"/>
    <property type="match status" value="1"/>
</dbReference>
<gene>
    <name evidence="10" type="ORF">INF30_00305</name>
</gene>
<dbReference type="CDD" id="cd00075">
    <property type="entry name" value="HATPase"/>
    <property type="match status" value="1"/>
</dbReference>
<comment type="catalytic activity">
    <reaction evidence="1">
        <text>ATP + protein L-histidine = ADP + protein N-phospho-L-histidine.</text>
        <dbReference type="EC" id="2.7.13.3"/>
    </reaction>
</comment>
<evidence type="ECO:0000256" key="1">
    <source>
        <dbReference type="ARBA" id="ARBA00000085"/>
    </source>
</evidence>
<feature type="transmembrane region" description="Helical" evidence="8">
    <location>
        <begin position="12"/>
        <end position="33"/>
    </location>
</feature>
<dbReference type="GO" id="GO:0016301">
    <property type="term" value="F:kinase activity"/>
    <property type="evidence" value="ECO:0007669"/>
    <property type="project" value="UniProtKB-KW"/>
</dbReference>
<keyword evidence="6 10" id="KW-0418">Kinase</keyword>
<name>A0ABR9RGD6_9FIRM</name>
<dbReference type="InterPro" id="IPR005467">
    <property type="entry name" value="His_kinase_dom"/>
</dbReference>
<evidence type="ECO:0000256" key="5">
    <source>
        <dbReference type="ARBA" id="ARBA00022679"/>
    </source>
</evidence>
<dbReference type="PROSITE" id="PS50109">
    <property type="entry name" value="HIS_KIN"/>
    <property type="match status" value="1"/>
</dbReference>
<reference evidence="10 11" key="1">
    <citation type="submission" date="2020-10" db="EMBL/GenBank/DDBJ databases">
        <title>ChiBAC.</title>
        <authorList>
            <person name="Zenner C."/>
            <person name="Hitch T.C.A."/>
            <person name="Clavel T."/>
        </authorList>
    </citation>
    <scope>NUCLEOTIDE SEQUENCE [LARGE SCALE GENOMIC DNA]</scope>
    <source>
        <strain evidence="10 11">DSM 108991</strain>
    </source>
</reference>
<feature type="domain" description="Histidine kinase" evidence="9">
    <location>
        <begin position="197"/>
        <end position="411"/>
    </location>
</feature>
<dbReference type="RefSeq" id="WP_226393874.1">
    <property type="nucleotide sequence ID" value="NZ_JADCKL010000001.1"/>
</dbReference>
<evidence type="ECO:0000256" key="7">
    <source>
        <dbReference type="ARBA" id="ARBA00023012"/>
    </source>
</evidence>
<dbReference type="Pfam" id="PF02518">
    <property type="entry name" value="HATPase_c"/>
    <property type="match status" value="1"/>
</dbReference>
<dbReference type="PROSITE" id="PS51257">
    <property type="entry name" value="PROKAR_LIPOPROTEIN"/>
    <property type="match status" value="1"/>
</dbReference>
<keyword evidence="8" id="KW-0472">Membrane</keyword>
<dbReference type="Pfam" id="PF00512">
    <property type="entry name" value="HisKA"/>
    <property type="match status" value="1"/>
</dbReference>
<dbReference type="InterPro" id="IPR003594">
    <property type="entry name" value="HATPase_dom"/>
</dbReference>
<dbReference type="InterPro" id="IPR036097">
    <property type="entry name" value="HisK_dim/P_sf"/>
</dbReference>
<dbReference type="EMBL" id="JADCKL010000001">
    <property type="protein sequence ID" value="MBE5061712.1"/>
    <property type="molecule type" value="Genomic_DNA"/>
</dbReference>
<comment type="caution">
    <text evidence="10">The sequence shown here is derived from an EMBL/GenBank/DDBJ whole genome shotgun (WGS) entry which is preliminary data.</text>
</comment>
<evidence type="ECO:0000256" key="3">
    <source>
        <dbReference type="ARBA" id="ARBA00012438"/>
    </source>
</evidence>
<dbReference type="InterPro" id="IPR050351">
    <property type="entry name" value="BphY/WalK/GraS-like"/>
</dbReference>
<keyword evidence="8" id="KW-0812">Transmembrane</keyword>
<dbReference type="SUPFAM" id="SSF55874">
    <property type="entry name" value="ATPase domain of HSP90 chaperone/DNA topoisomerase II/histidine kinase"/>
    <property type="match status" value="1"/>
</dbReference>
<comment type="subcellular location">
    <subcellularLocation>
        <location evidence="2">Membrane</location>
    </subcellularLocation>
</comment>
<dbReference type="PANTHER" id="PTHR45453:SF1">
    <property type="entry name" value="PHOSPHATE REGULON SENSOR PROTEIN PHOR"/>
    <property type="match status" value="1"/>
</dbReference>
<proteinExistence type="predicted"/>
<keyword evidence="7" id="KW-0902">Two-component regulatory system</keyword>
<keyword evidence="4" id="KW-0597">Phosphoprotein</keyword>
<keyword evidence="8" id="KW-1133">Transmembrane helix</keyword>
<organism evidence="10 11">
    <name type="scientific">Claveliimonas monacensis</name>
    <dbReference type="NCBI Taxonomy" id="2779351"/>
    <lineage>
        <taxon>Bacteria</taxon>
        <taxon>Bacillati</taxon>
        <taxon>Bacillota</taxon>
        <taxon>Clostridia</taxon>
        <taxon>Lachnospirales</taxon>
        <taxon>Lachnospiraceae</taxon>
        <taxon>Claveliimonas</taxon>
    </lineage>
</organism>
<evidence type="ECO:0000313" key="11">
    <source>
        <dbReference type="Proteomes" id="UP000758652"/>
    </source>
</evidence>
<feature type="transmembrane region" description="Helical" evidence="8">
    <location>
        <begin position="107"/>
        <end position="129"/>
    </location>
</feature>
<keyword evidence="5" id="KW-0808">Transferase</keyword>
<evidence type="ECO:0000259" key="9">
    <source>
        <dbReference type="PROSITE" id="PS50109"/>
    </source>
</evidence>
<dbReference type="Proteomes" id="UP000758652">
    <property type="component" value="Unassembled WGS sequence"/>
</dbReference>
<dbReference type="PRINTS" id="PR00344">
    <property type="entry name" value="BCTRLSENSOR"/>
</dbReference>
<dbReference type="Gene3D" id="1.10.287.130">
    <property type="match status" value="1"/>
</dbReference>
<evidence type="ECO:0000256" key="6">
    <source>
        <dbReference type="ARBA" id="ARBA00022777"/>
    </source>
</evidence>
<dbReference type="EC" id="2.7.13.3" evidence="3"/>
<dbReference type="PANTHER" id="PTHR45453">
    <property type="entry name" value="PHOSPHATE REGULON SENSOR PROTEIN PHOR"/>
    <property type="match status" value="1"/>
</dbReference>
<dbReference type="InterPro" id="IPR003661">
    <property type="entry name" value="HisK_dim/P_dom"/>
</dbReference>
<keyword evidence="11" id="KW-1185">Reference proteome</keyword>
<dbReference type="InterPro" id="IPR036890">
    <property type="entry name" value="HATPase_C_sf"/>
</dbReference>